<evidence type="ECO:0000259" key="14">
    <source>
        <dbReference type="Pfam" id="PF02225"/>
    </source>
</evidence>
<name>A0A922DX59_CARIL</name>
<comment type="subcellular location">
    <subcellularLocation>
        <location evidence="2">Secreted</location>
        <location evidence="2">Extracellular space</location>
        <location evidence="2">Apoplast</location>
    </subcellularLocation>
</comment>
<comment type="function">
    <text evidence="1">Required for arbuscular mycorrhiza (AM) development during AM symbiosis with AM fungi (e.g. Glomeromycota intraradices).</text>
</comment>
<feature type="active site" description="Charge relay system" evidence="10">
    <location>
        <position position="616"/>
    </location>
</feature>
<dbReference type="Pfam" id="PF17766">
    <property type="entry name" value="fn3_6"/>
    <property type="match status" value="1"/>
</dbReference>
<dbReference type="PROSITE" id="PS51257">
    <property type="entry name" value="PROKAR_LIPOPROTEIN"/>
    <property type="match status" value="1"/>
</dbReference>
<dbReference type="Pfam" id="PF00082">
    <property type="entry name" value="Peptidase_S8"/>
    <property type="match status" value="1"/>
</dbReference>
<keyword evidence="4" id="KW-0052">Apoplast</keyword>
<dbReference type="InterPro" id="IPR034197">
    <property type="entry name" value="Peptidases_S8_3"/>
</dbReference>
<evidence type="ECO:0000256" key="7">
    <source>
        <dbReference type="ARBA" id="ARBA00022729"/>
    </source>
</evidence>
<keyword evidence="8 10" id="KW-0378">Hydrolase</keyword>
<dbReference type="Proteomes" id="UP000811246">
    <property type="component" value="Chromosome 10"/>
</dbReference>
<keyword evidence="6 10" id="KW-0645">Protease</keyword>
<evidence type="ECO:0008006" key="19">
    <source>
        <dbReference type="Google" id="ProtNLM"/>
    </source>
</evidence>
<sequence>MTRFSLISILLLFPLILVSCADKQVCLLFLKEFELTVLLLSFSIRIYSAERFVTTFCSLVPFLFVVGGGGTPQVYMVNFGQHSGDKALHEIEDSHHSYLLSVKKNEEEARASLLYSYKHSINGFAALLSKEEASKLSELEEVVSVSRSHPRKYSLHTTRSWDFIGLQDEVGHQKHVWKEEDLLSKAGFGKDVIVGVLDSGVWPESNSFSDEGMGPIPKSWKGICQTGVAFNSSHCNRKLIGARYYLKSYEANLGPLNTTEDYRSPRDKDGHGTHTASTVGGRRVHNVSAIGGFAHGTATGGAPLVRLAIYKVCWPIPGQSKADGNTCYSEDMLAAIDDAIGDGVNVLSISIGTKQPYNYTEDYIAIGALHATKKNIVVSCSAGNQGPAPSTLSNPAPWIITVGASSVDRQFIAPVVLGNGLRIEGQTVTPSKLENKLYPLVYAADVVKPNVSKEALGQCLPGSLSPKKVKGKIVLCMRGLGTRAGKGIEVKMAGGSGFILGNSKANGAELSCDAHVLPATAVSYDDAVRIVDYINSNKNPMAIIIPAKTVIGTMPAPFMASFTSRGPNVIDPYILKPDITAPGLNILAAWSEADPPTRLSHQDNRIVKYNIFSGTSMSCPHVSAAAALLKAIHPTWSSAAIRSALMTTAGLTNNMGSPLSDYSGKTATPFAYGSGHLRPTMAADPGLVYDASHTDYLLYLCSTIGSIRKVDPTFKCPKAASKAINLNYPSLAIPKLNDTIIVQRTVTNVGDSKSVYSFTAKPPLGFSIKASPNVLSFDDVGQKKSFTITVKVRREILSKVDKDEYAFGWYSWADGKHIVRSPMAISLAY</sequence>
<dbReference type="AlphaFoldDB" id="A0A922DX59"/>
<dbReference type="InterPro" id="IPR003137">
    <property type="entry name" value="PA_domain"/>
</dbReference>
<evidence type="ECO:0000256" key="12">
    <source>
        <dbReference type="SAM" id="SignalP"/>
    </source>
</evidence>
<comment type="caution">
    <text evidence="17">The sequence shown here is derived from an EMBL/GenBank/DDBJ whole genome shotgun (WGS) entry which is preliminary data.</text>
</comment>
<protein>
    <recommendedName>
        <fullName evidence="19">Subtilisin-like protease SBT5.6</fullName>
    </recommendedName>
</protein>
<dbReference type="GO" id="GO:0048046">
    <property type="term" value="C:apoplast"/>
    <property type="evidence" value="ECO:0007669"/>
    <property type="project" value="UniProtKB-SubCell"/>
</dbReference>
<reference evidence="17" key="1">
    <citation type="submission" date="2021-01" db="EMBL/GenBank/DDBJ databases">
        <authorList>
            <person name="Lovell J.T."/>
            <person name="Bentley N."/>
            <person name="Bhattarai G."/>
            <person name="Jenkins J.W."/>
            <person name="Sreedasyam A."/>
            <person name="Alarcon Y."/>
            <person name="Bock C."/>
            <person name="Boston L."/>
            <person name="Carlson J."/>
            <person name="Cervantes K."/>
            <person name="Clermont K."/>
            <person name="Krom N."/>
            <person name="Kubenka K."/>
            <person name="Mamidi S."/>
            <person name="Mattison C."/>
            <person name="Monteros M."/>
            <person name="Pisani C."/>
            <person name="Plott C."/>
            <person name="Rajasekar S."/>
            <person name="Rhein H.S."/>
            <person name="Rohla C."/>
            <person name="Song M."/>
            <person name="Hilaire R.S."/>
            <person name="Shu S."/>
            <person name="Wells L."/>
            <person name="Wang X."/>
            <person name="Webber J."/>
            <person name="Heerema R.J."/>
            <person name="Klein P."/>
            <person name="Conner P."/>
            <person name="Grauke L."/>
            <person name="Grimwood J."/>
            <person name="Schmutz J."/>
            <person name="Randall J.J."/>
        </authorList>
    </citation>
    <scope>NUCLEOTIDE SEQUENCE</scope>
    <source>
        <tissue evidence="17">Leaf</tissue>
    </source>
</reference>
<feature type="signal peptide" evidence="12">
    <location>
        <begin position="1"/>
        <end position="20"/>
    </location>
</feature>
<evidence type="ECO:0000256" key="5">
    <source>
        <dbReference type="ARBA" id="ARBA00022525"/>
    </source>
</evidence>
<evidence type="ECO:0000259" key="13">
    <source>
        <dbReference type="Pfam" id="PF00082"/>
    </source>
</evidence>
<feature type="region of interest" description="Disordered" evidence="11">
    <location>
        <begin position="257"/>
        <end position="278"/>
    </location>
</feature>
<feature type="active site" description="Charge relay system" evidence="10">
    <location>
        <position position="271"/>
    </location>
</feature>
<accession>A0A922DX59</accession>
<dbReference type="Pfam" id="PF05922">
    <property type="entry name" value="Inhibitor_I9"/>
    <property type="match status" value="1"/>
</dbReference>
<dbReference type="CDD" id="cd02120">
    <property type="entry name" value="PA_subtilisin_like"/>
    <property type="match status" value="1"/>
</dbReference>
<keyword evidence="7 12" id="KW-0732">Signal</keyword>
<evidence type="ECO:0000256" key="3">
    <source>
        <dbReference type="ARBA" id="ARBA00011073"/>
    </source>
</evidence>
<dbReference type="EMBL" id="CM031834">
    <property type="protein sequence ID" value="KAG6692127.1"/>
    <property type="molecule type" value="Genomic_DNA"/>
</dbReference>
<feature type="compositionally biased region" description="Basic and acidic residues" evidence="11">
    <location>
        <begin position="260"/>
        <end position="272"/>
    </location>
</feature>
<comment type="similarity">
    <text evidence="3 10">Belongs to the peptidase S8 family.</text>
</comment>
<evidence type="ECO:0000259" key="16">
    <source>
        <dbReference type="Pfam" id="PF17766"/>
    </source>
</evidence>
<dbReference type="GO" id="GO:0006508">
    <property type="term" value="P:proteolysis"/>
    <property type="evidence" value="ECO:0007669"/>
    <property type="project" value="UniProtKB-KW"/>
</dbReference>
<dbReference type="PANTHER" id="PTHR10795">
    <property type="entry name" value="PROPROTEIN CONVERTASE SUBTILISIN/KEXIN"/>
    <property type="match status" value="1"/>
</dbReference>
<feature type="domain" description="Inhibitor I9" evidence="15">
    <location>
        <begin position="74"/>
        <end position="152"/>
    </location>
</feature>
<feature type="active site" description="Charge relay system" evidence="10">
    <location>
        <position position="198"/>
    </location>
</feature>
<evidence type="ECO:0000256" key="9">
    <source>
        <dbReference type="ARBA" id="ARBA00022825"/>
    </source>
</evidence>
<dbReference type="InterPro" id="IPR000209">
    <property type="entry name" value="Peptidase_S8/S53_dom"/>
</dbReference>
<keyword evidence="5" id="KW-0964">Secreted</keyword>
<evidence type="ECO:0000256" key="1">
    <source>
        <dbReference type="ARBA" id="ARBA00002076"/>
    </source>
</evidence>
<dbReference type="GO" id="GO:0009610">
    <property type="term" value="P:response to symbiotic fungus"/>
    <property type="evidence" value="ECO:0007669"/>
    <property type="project" value="UniProtKB-ARBA"/>
</dbReference>
<keyword evidence="9 10" id="KW-0720">Serine protease</keyword>
<dbReference type="PROSITE" id="PS51892">
    <property type="entry name" value="SUBTILASE"/>
    <property type="match status" value="1"/>
</dbReference>
<proteinExistence type="inferred from homology"/>
<feature type="chain" id="PRO_5036673932" description="Subtilisin-like protease SBT5.6" evidence="12">
    <location>
        <begin position="21"/>
        <end position="829"/>
    </location>
</feature>
<dbReference type="GO" id="GO:0004252">
    <property type="term" value="F:serine-type endopeptidase activity"/>
    <property type="evidence" value="ECO:0007669"/>
    <property type="project" value="UniProtKB-UniRule"/>
</dbReference>
<evidence type="ECO:0000256" key="4">
    <source>
        <dbReference type="ARBA" id="ARBA00022523"/>
    </source>
</evidence>
<evidence type="ECO:0000256" key="6">
    <source>
        <dbReference type="ARBA" id="ARBA00022670"/>
    </source>
</evidence>
<gene>
    <name evidence="17" type="ORF">I3842_10G097500</name>
</gene>
<dbReference type="InterPro" id="IPR045051">
    <property type="entry name" value="SBT"/>
</dbReference>
<evidence type="ECO:0000256" key="8">
    <source>
        <dbReference type="ARBA" id="ARBA00022801"/>
    </source>
</evidence>
<evidence type="ECO:0000256" key="11">
    <source>
        <dbReference type="SAM" id="MobiDB-lite"/>
    </source>
</evidence>
<evidence type="ECO:0000313" key="18">
    <source>
        <dbReference type="Proteomes" id="UP000811246"/>
    </source>
</evidence>
<dbReference type="InterPro" id="IPR023828">
    <property type="entry name" value="Peptidase_S8_Ser-AS"/>
</dbReference>
<dbReference type="CDD" id="cd04852">
    <property type="entry name" value="Peptidases_S8_3"/>
    <property type="match status" value="1"/>
</dbReference>
<organism evidence="17 18">
    <name type="scientific">Carya illinoinensis</name>
    <name type="common">Pecan</name>
    <dbReference type="NCBI Taxonomy" id="32201"/>
    <lineage>
        <taxon>Eukaryota</taxon>
        <taxon>Viridiplantae</taxon>
        <taxon>Streptophyta</taxon>
        <taxon>Embryophyta</taxon>
        <taxon>Tracheophyta</taxon>
        <taxon>Spermatophyta</taxon>
        <taxon>Magnoliopsida</taxon>
        <taxon>eudicotyledons</taxon>
        <taxon>Gunneridae</taxon>
        <taxon>Pentapetalae</taxon>
        <taxon>rosids</taxon>
        <taxon>fabids</taxon>
        <taxon>Fagales</taxon>
        <taxon>Juglandaceae</taxon>
        <taxon>Carya</taxon>
    </lineage>
</organism>
<dbReference type="GO" id="GO:0009609">
    <property type="term" value="P:response to symbiotic bacterium"/>
    <property type="evidence" value="ECO:0007669"/>
    <property type="project" value="UniProtKB-ARBA"/>
</dbReference>
<dbReference type="InterPro" id="IPR010259">
    <property type="entry name" value="S8pro/Inhibitor_I9"/>
</dbReference>
<dbReference type="FunFam" id="3.40.50.200:FF:000006">
    <property type="entry name" value="Subtilisin-like protease SBT1.5"/>
    <property type="match status" value="1"/>
</dbReference>
<dbReference type="FunFam" id="3.50.30.30:FF:000005">
    <property type="entry name" value="subtilisin-like protease SBT1.5"/>
    <property type="match status" value="1"/>
</dbReference>
<dbReference type="InterPro" id="IPR041469">
    <property type="entry name" value="Subtilisin-like_FN3"/>
</dbReference>
<feature type="domain" description="Subtilisin-like protease fibronectin type-III" evidence="16">
    <location>
        <begin position="725"/>
        <end position="825"/>
    </location>
</feature>
<evidence type="ECO:0000313" key="17">
    <source>
        <dbReference type="EMBL" id="KAG6692127.1"/>
    </source>
</evidence>
<feature type="domain" description="Peptidase S8/S53" evidence="13">
    <location>
        <begin position="189"/>
        <end position="675"/>
    </location>
</feature>
<feature type="domain" description="PA" evidence="14">
    <location>
        <begin position="439"/>
        <end position="529"/>
    </location>
</feature>
<evidence type="ECO:0000256" key="2">
    <source>
        <dbReference type="ARBA" id="ARBA00004271"/>
    </source>
</evidence>
<dbReference type="Pfam" id="PF02225">
    <property type="entry name" value="PA"/>
    <property type="match status" value="1"/>
</dbReference>
<evidence type="ECO:0000259" key="15">
    <source>
        <dbReference type="Pfam" id="PF05922"/>
    </source>
</evidence>
<dbReference type="PROSITE" id="PS00138">
    <property type="entry name" value="SUBTILASE_SER"/>
    <property type="match status" value="1"/>
</dbReference>
<evidence type="ECO:0000256" key="10">
    <source>
        <dbReference type="PROSITE-ProRule" id="PRU01240"/>
    </source>
</evidence>